<evidence type="ECO:0000256" key="1">
    <source>
        <dbReference type="SAM" id="Coils"/>
    </source>
</evidence>
<protein>
    <submittedName>
        <fullName evidence="2">Uncharacterized protein</fullName>
    </submittedName>
</protein>
<keyword evidence="3" id="KW-1185">Reference proteome</keyword>
<dbReference type="Proteomes" id="UP000595001">
    <property type="component" value="Chromosome"/>
</dbReference>
<organism evidence="2 3">
    <name type="scientific">Halosimplex litoreum</name>
    <dbReference type="NCBI Taxonomy" id="1198301"/>
    <lineage>
        <taxon>Archaea</taxon>
        <taxon>Methanobacteriati</taxon>
        <taxon>Methanobacteriota</taxon>
        <taxon>Stenosarchaea group</taxon>
        <taxon>Halobacteria</taxon>
        <taxon>Halobacteriales</taxon>
        <taxon>Haloarculaceae</taxon>
        <taxon>Halosimplex</taxon>
    </lineage>
</organism>
<keyword evidence="1" id="KW-0175">Coiled coil</keyword>
<reference evidence="2 3" key="1">
    <citation type="submission" date="2020-12" db="EMBL/GenBank/DDBJ databases">
        <title>Halosimplex halophilum sp. nov. and Halosimplex salinum sp. nov., two new members of the genus Halosimplex.</title>
        <authorList>
            <person name="Cui H.L."/>
        </authorList>
    </citation>
    <scope>NUCLEOTIDE SEQUENCE [LARGE SCALE GENOMIC DNA]</scope>
    <source>
        <strain evidence="2 3">YGH94</strain>
    </source>
</reference>
<evidence type="ECO:0000313" key="3">
    <source>
        <dbReference type="Proteomes" id="UP000595001"/>
    </source>
</evidence>
<evidence type="ECO:0000313" key="2">
    <source>
        <dbReference type="EMBL" id="QPV64498.1"/>
    </source>
</evidence>
<dbReference type="KEGG" id="hlt:I7X12_07770"/>
<proteinExistence type="predicted"/>
<dbReference type="EMBL" id="CP065856">
    <property type="protein sequence ID" value="QPV64498.1"/>
    <property type="molecule type" value="Genomic_DNA"/>
</dbReference>
<accession>A0A7T3KWX6</accession>
<name>A0A7T3KWX6_9EURY</name>
<feature type="coiled-coil region" evidence="1">
    <location>
        <begin position="9"/>
        <end position="50"/>
    </location>
</feature>
<dbReference type="RefSeq" id="WP_198063267.1">
    <property type="nucleotide sequence ID" value="NZ_CP065856.1"/>
</dbReference>
<dbReference type="GeneID" id="60588381"/>
<gene>
    <name evidence="2" type="ORF">I7X12_07770</name>
</gene>
<sequence length="157" mass="18332">MQTRGLTRREKLESELAEIRDEKRKVSRRLDDLEDDEQRVQQELEQYTGKLDTRISEVVDGLDWLTRVHPELRPHKEYTEVVRKKTGLNHSMLVDLCEAVDVHYSAGDVLNQHRDELDDRGIGFDELDEHPLHDAEAGDKLTEDEIEAVSEYLQQVL</sequence>
<dbReference type="AlphaFoldDB" id="A0A7T3KWX6"/>